<feature type="region of interest" description="Disordered" evidence="1">
    <location>
        <begin position="1"/>
        <end position="22"/>
    </location>
</feature>
<reference evidence="2 3" key="1">
    <citation type="submission" date="2013-09" db="EMBL/GenBank/DDBJ databases">
        <title>Corchorus capsularis genome sequencing.</title>
        <authorList>
            <person name="Alam M."/>
            <person name="Haque M.S."/>
            <person name="Islam M.S."/>
            <person name="Emdad E.M."/>
            <person name="Islam M.M."/>
            <person name="Ahmed B."/>
            <person name="Halim A."/>
            <person name="Hossen Q.M.M."/>
            <person name="Hossain M.Z."/>
            <person name="Ahmed R."/>
            <person name="Khan M.M."/>
            <person name="Islam R."/>
            <person name="Rashid M.M."/>
            <person name="Khan S.A."/>
            <person name="Rahman M.S."/>
            <person name="Alam M."/>
        </authorList>
    </citation>
    <scope>NUCLEOTIDE SEQUENCE [LARGE SCALE GENOMIC DNA]</scope>
    <source>
        <strain evidence="3">cv. CVL-1</strain>
        <tissue evidence="2">Whole seedling</tissue>
    </source>
</reference>
<evidence type="ECO:0000313" key="3">
    <source>
        <dbReference type="Proteomes" id="UP000188268"/>
    </source>
</evidence>
<protein>
    <submittedName>
        <fullName evidence="2">Uncharacterized protein</fullName>
    </submittedName>
</protein>
<sequence length="22" mass="2471">MPPSTTTSYYQQPLPTTKSQTI</sequence>
<comment type="caution">
    <text evidence="2">The sequence shown here is derived from an EMBL/GenBank/DDBJ whole genome shotgun (WGS) entry which is preliminary data.</text>
</comment>
<evidence type="ECO:0000256" key="1">
    <source>
        <dbReference type="SAM" id="MobiDB-lite"/>
    </source>
</evidence>
<dbReference type="Proteomes" id="UP000188268">
    <property type="component" value="Unassembled WGS sequence"/>
</dbReference>
<dbReference type="AlphaFoldDB" id="A0A1R3IZL8"/>
<evidence type="ECO:0000313" key="2">
    <source>
        <dbReference type="EMBL" id="OMO88018.1"/>
    </source>
</evidence>
<name>A0A1R3IZL8_COCAP</name>
<proteinExistence type="predicted"/>
<organism evidence="2 3">
    <name type="scientific">Corchorus capsularis</name>
    <name type="common">Jute</name>
    <dbReference type="NCBI Taxonomy" id="210143"/>
    <lineage>
        <taxon>Eukaryota</taxon>
        <taxon>Viridiplantae</taxon>
        <taxon>Streptophyta</taxon>
        <taxon>Embryophyta</taxon>
        <taxon>Tracheophyta</taxon>
        <taxon>Spermatophyta</taxon>
        <taxon>Magnoliopsida</taxon>
        <taxon>eudicotyledons</taxon>
        <taxon>Gunneridae</taxon>
        <taxon>Pentapetalae</taxon>
        <taxon>rosids</taxon>
        <taxon>malvids</taxon>
        <taxon>Malvales</taxon>
        <taxon>Malvaceae</taxon>
        <taxon>Grewioideae</taxon>
        <taxon>Apeibeae</taxon>
        <taxon>Corchorus</taxon>
    </lineage>
</organism>
<accession>A0A1R3IZL8</accession>
<keyword evidence="3" id="KW-1185">Reference proteome</keyword>
<dbReference type="EMBL" id="AWWV01009103">
    <property type="protein sequence ID" value="OMO88018.1"/>
    <property type="molecule type" value="Genomic_DNA"/>
</dbReference>
<gene>
    <name evidence="2" type="ORF">CCACVL1_08589</name>
</gene>
<dbReference type="Gramene" id="OMO88018">
    <property type="protein sequence ID" value="OMO88018"/>
    <property type="gene ID" value="CCACVL1_08589"/>
</dbReference>